<dbReference type="Proteomes" id="UP001183610">
    <property type="component" value="Unassembled WGS sequence"/>
</dbReference>
<organism evidence="2 3">
    <name type="scientific">Streptomyces evansiae</name>
    <dbReference type="NCBI Taxonomy" id="3075535"/>
    <lineage>
        <taxon>Bacteria</taxon>
        <taxon>Bacillati</taxon>
        <taxon>Actinomycetota</taxon>
        <taxon>Actinomycetes</taxon>
        <taxon>Kitasatosporales</taxon>
        <taxon>Streptomycetaceae</taxon>
        <taxon>Streptomyces</taxon>
    </lineage>
</organism>
<sequence>MSPMRALRQLLHPAGRHRAPAGHGLLDEDQLDGLLEDGDAEENDNRYCGGCERTTFQRVHADGSHTCWTCGTATAGDQ</sequence>
<feature type="region of interest" description="Disordered" evidence="1">
    <location>
        <begin position="1"/>
        <end position="25"/>
    </location>
</feature>
<accession>A0ABU2R0Y8</accession>
<gene>
    <name evidence="2" type="ORF">RM698_12695</name>
</gene>
<comment type="caution">
    <text evidence="2">The sequence shown here is derived from an EMBL/GenBank/DDBJ whole genome shotgun (WGS) entry which is preliminary data.</text>
</comment>
<reference evidence="3" key="1">
    <citation type="submission" date="2023-07" db="EMBL/GenBank/DDBJ databases">
        <title>30 novel species of actinomycetes from the DSMZ collection.</title>
        <authorList>
            <person name="Nouioui I."/>
        </authorList>
    </citation>
    <scope>NUCLEOTIDE SEQUENCE [LARGE SCALE GENOMIC DNA]</scope>
    <source>
        <strain evidence="3">DSM 41979</strain>
    </source>
</reference>
<evidence type="ECO:0000256" key="1">
    <source>
        <dbReference type="SAM" id="MobiDB-lite"/>
    </source>
</evidence>
<evidence type="ECO:0000313" key="2">
    <source>
        <dbReference type="EMBL" id="MDT0409906.1"/>
    </source>
</evidence>
<proteinExistence type="predicted"/>
<name>A0ABU2R0Y8_9ACTN</name>
<keyword evidence="3" id="KW-1185">Reference proteome</keyword>
<evidence type="ECO:0000313" key="3">
    <source>
        <dbReference type="Proteomes" id="UP001183610"/>
    </source>
</evidence>
<protein>
    <submittedName>
        <fullName evidence="2">Uncharacterized protein</fullName>
    </submittedName>
</protein>
<dbReference type="RefSeq" id="WP_234009441.1">
    <property type="nucleotide sequence ID" value="NZ_JAVRET010000024.1"/>
</dbReference>
<dbReference type="EMBL" id="JAVRET010000024">
    <property type="protein sequence ID" value="MDT0409906.1"/>
    <property type="molecule type" value="Genomic_DNA"/>
</dbReference>